<gene>
    <name evidence="1" type="ORF">ACELLULO517_15600</name>
</gene>
<accession>A0A964E4S2</accession>
<dbReference type="Proteomes" id="UP000721844">
    <property type="component" value="Unassembled WGS sequence"/>
</dbReference>
<organism evidence="1 2">
    <name type="scientific">Acidisoma cellulosilyticum</name>
    <dbReference type="NCBI Taxonomy" id="2802395"/>
    <lineage>
        <taxon>Bacteria</taxon>
        <taxon>Pseudomonadati</taxon>
        <taxon>Pseudomonadota</taxon>
        <taxon>Alphaproteobacteria</taxon>
        <taxon>Acetobacterales</taxon>
        <taxon>Acidocellaceae</taxon>
        <taxon>Acidisoma</taxon>
    </lineage>
</organism>
<proteinExistence type="predicted"/>
<reference evidence="1 2" key="1">
    <citation type="journal article" date="2021" name="Microorganisms">
        <title>Acidisoma silvae sp. nov. and Acidisomacellulosilytica sp. nov., Two Acidophilic Bacteria Isolated from Decaying Wood, Hydrolyzing Cellulose and Producing Poly-3-hydroxybutyrate.</title>
        <authorList>
            <person name="Mieszkin S."/>
            <person name="Pouder E."/>
            <person name="Uroz S."/>
            <person name="Simon-Colin C."/>
            <person name="Alain K."/>
        </authorList>
    </citation>
    <scope>NUCLEOTIDE SEQUENCE [LARGE SCALE GENOMIC DNA]</scope>
    <source>
        <strain evidence="1 2">HW T5.17</strain>
    </source>
</reference>
<protein>
    <submittedName>
        <fullName evidence="1">Uncharacterized protein</fullName>
    </submittedName>
</protein>
<comment type="caution">
    <text evidence="1">The sequence shown here is derived from an EMBL/GenBank/DDBJ whole genome shotgun (WGS) entry which is preliminary data.</text>
</comment>
<dbReference type="EMBL" id="JAESVA010000005">
    <property type="protein sequence ID" value="MCB8881672.1"/>
    <property type="molecule type" value="Genomic_DNA"/>
</dbReference>
<evidence type="ECO:0000313" key="1">
    <source>
        <dbReference type="EMBL" id="MCB8881672.1"/>
    </source>
</evidence>
<keyword evidence="2" id="KW-1185">Reference proteome</keyword>
<sequence length="154" mass="17764">MEIVNLDAITSMRAISIFAKPGSIGRSVAHKNFEEDLYFRIFKSDTRERLENAQNYKILVKLNGSKEIVDVTEQIVERCIYAYFASYGCFNPYGDDEMAVVNARQIKFFGKEASAFEKMGLPMHAHKSRRCIDICRGWKPEEPRDHSDDDNLPF</sequence>
<name>A0A964E4S2_9PROT</name>
<dbReference type="RefSeq" id="WP_227308337.1">
    <property type="nucleotide sequence ID" value="NZ_JAESVA010000005.1"/>
</dbReference>
<dbReference type="AlphaFoldDB" id="A0A964E4S2"/>
<evidence type="ECO:0000313" key="2">
    <source>
        <dbReference type="Proteomes" id="UP000721844"/>
    </source>
</evidence>